<name>A0AAN9A3U9_HALRR</name>
<accession>A0AAN9A3U9</accession>
<reference evidence="1 2" key="1">
    <citation type="submission" date="2023-11" db="EMBL/GenBank/DDBJ databases">
        <title>Halocaridina rubra genome assembly.</title>
        <authorList>
            <person name="Smith C."/>
        </authorList>
    </citation>
    <scope>NUCLEOTIDE SEQUENCE [LARGE SCALE GENOMIC DNA]</scope>
    <source>
        <strain evidence="1">EP-1</strain>
        <tissue evidence="1">Whole</tissue>
    </source>
</reference>
<dbReference type="AlphaFoldDB" id="A0AAN9A3U9"/>
<comment type="caution">
    <text evidence="1">The sequence shown here is derived from an EMBL/GenBank/DDBJ whole genome shotgun (WGS) entry which is preliminary data.</text>
</comment>
<keyword evidence="2" id="KW-1185">Reference proteome</keyword>
<organism evidence="1 2">
    <name type="scientific">Halocaridina rubra</name>
    <name type="common">Hawaiian red shrimp</name>
    <dbReference type="NCBI Taxonomy" id="373956"/>
    <lineage>
        <taxon>Eukaryota</taxon>
        <taxon>Metazoa</taxon>
        <taxon>Ecdysozoa</taxon>
        <taxon>Arthropoda</taxon>
        <taxon>Crustacea</taxon>
        <taxon>Multicrustacea</taxon>
        <taxon>Malacostraca</taxon>
        <taxon>Eumalacostraca</taxon>
        <taxon>Eucarida</taxon>
        <taxon>Decapoda</taxon>
        <taxon>Pleocyemata</taxon>
        <taxon>Caridea</taxon>
        <taxon>Atyoidea</taxon>
        <taxon>Atyidae</taxon>
        <taxon>Halocaridina</taxon>
    </lineage>
</organism>
<dbReference type="Proteomes" id="UP001381693">
    <property type="component" value="Unassembled WGS sequence"/>
</dbReference>
<sequence>MTNAAALPAPVHHMATPPHTLPIQFTELAGRREIFLVYESHRKRLAVHTMAWDDKAVNFNNRFFVA</sequence>
<protein>
    <submittedName>
        <fullName evidence="1">Uncharacterized protein</fullName>
    </submittedName>
</protein>
<gene>
    <name evidence="1" type="ORF">SK128_019686</name>
</gene>
<evidence type="ECO:0000313" key="2">
    <source>
        <dbReference type="Proteomes" id="UP001381693"/>
    </source>
</evidence>
<evidence type="ECO:0000313" key="1">
    <source>
        <dbReference type="EMBL" id="KAK7071485.1"/>
    </source>
</evidence>
<proteinExistence type="predicted"/>
<dbReference type="EMBL" id="JAXCGZ010014454">
    <property type="protein sequence ID" value="KAK7071485.1"/>
    <property type="molecule type" value="Genomic_DNA"/>
</dbReference>